<name>A0A6A6DEH7_9PEZI</name>
<dbReference type="GO" id="GO:0006511">
    <property type="term" value="P:ubiquitin-dependent protein catabolic process"/>
    <property type="evidence" value="ECO:0007669"/>
    <property type="project" value="UniProtKB-UniRule"/>
</dbReference>
<dbReference type="EMBL" id="ML994681">
    <property type="protein sequence ID" value="KAF2177881.1"/>
    <property type="molecule type" value="Genomic_DNA"/>
</dbReference>
<evidence type="ECO:0000259" key="9">
    <source>
        <dbReference type="PROSITE" id="PS52048"/>
    </source>
</evidence>
<evidence type="ECO:0000313" key="10">
    <source>
        <dbReference type="EMBL" id="KAF2177881.1"/>
    </source>
</evidence>
<feature type="active site" description="Proton donor" evidence="6">
    <location>
        <position position="290"/>
    </location>
</feature>
<keyword evidence="5 6" id="KW-0788">Thiol protease</keyword>
<evidence type="ECO:0000256" key="1">
    <source>
        <dbReference type="ARBA" id="ARBA00000707"/>
    </source>
</evidence>
<feature type="compositionally biased region" description="Basic and acidic residues" evidence="8">
    <location>
        <begin position="36"/>
        <end position="61"/>
    </location>
</feature>
<proteinExistence type="inferred from homology"/>
<dbReference type="InterPro" id="IPR036959">
    <property type="entry name" value="Peptidase_C12_UCH_sf"/>
</dbReference>
<evidence type="ECO:0000256" key="5">
    <source>
        <dbReference type="ARBA" id="ARBA00022807"/>
    </source>
</evidence>
<accession>A0A6A6DEH7</accession>
<dbReference type="AlphaFoldDB" id="A0A6A6DEH7"/>
<dbReference type="Proteomes" id="UP000800200">
    <property type="component" value="Unassembled WGS sequence"/>
</dbReference>
<dbReference type="OrthoDB" id="1924260at2759"/>
<dbReference type="GO" id="GO:0016579">
    <property type="term" value="P:protein deubiquitination"/>
    <property type="evidence" value="ECO:0007669"/>
    <property type="project" value="TreeGrafter"/>
</dbReference>
<dbReference type="PROSITE" id="PS52048">
    <property type="entry name" value="UCH_DOMAIN"/>
    <property type="match status" value="1"/>
</dbReference>
<keyword evidence="3 6" id="KW-0833">Ubl conjugation pathway</keyword>
<feature type="domain" description="UCH catalytic" evidence="9">
    <location>
        <begin position="115"/>
        <end position="350"/>
    </location>
</feature>
<comment type="catalytic activity">
    <reaction evidence="1 6 7">
        <text>Thiol-dependent hydrolysis of ester, thioester, amide, peptide and isopeptide bonds formed by the C-terminal Gly of ubiquitin (a 76-residue protein attached to proteins as an intracellular targeting signal).</text>
        <dbReference type="EC" id="3.4.19.12"/>
    </reaction>
</comment>
<feature type="region of interest" description="Disordered" evidence="8">
    <location>
        <begin position="1"/>
        <end position="100"/>
    </location>
</feature>
<dbReference type="InterPro" id="IPR001578">
    <property type="entry name" value="Peptidase_C12_UCH"/>
</dbReference>
<dbReference type="PRINTS" id="PR00707">
    <property type="entry name" value="UBCTHYDRLASE"/>
</dbReference>
<dbReference type="CDD" id="cd09617">
    <property type="entry name" value="Peptidase_C12_UCH37_BAP1"/>
    <property type="match status" value="1"/>
</dbReference>
<dbReference type="PANTHER" id="PTHR10589:SF29">
    <property type="entry name" value="UBIQUITIN CARBOXYL-TERMINAL HYDROLASE"/>
    <property type="match status" value="1"/>
</dbReference>
<dbReference type="InterPro" id="IPR038765">
    <property type="entry name" value="Papain-like_cys_pep_sf"/>
</dbReference>
<evidence type="ECO:0000256" key="2">
    <source>
        <dbReference type="ARBA" id="ARBA00022670"/>
    </source>
</evidence>
<evidence type="ECO:0000256" key="8">
    <source>
        <dbReference type="SAM" id="MobiDB-lite"/>
    </source>
</evidence>
<gene>
    <name evidence="10" type="ORF">K469DRAFT_719355</name>
</gene>
<dbReference type="Gene3D" id="3.40.532.10">
    <property type="entry name" value="Peptidase C12, ubiquitin carboxyl-terminal hydrolase"/>
    <property type="match status" value="1"/>
</dbReference>
<dbReference type="GO" id="GO:0004843">
    <property type="term" value="F:cysteine-type deubiquitinase activity"/>
    <property type="evidence" value="ECO:0007669"/>
    <property type="project" value="UniProtKB-UniRule"/>
</dbReference>
<sequence>MAKATPSKGNPTAADPPAAGQPIGSVSSPKSRKRSNSPDRAAKKKKVEDPSDLPGEIRTEANEIPSASGSGVLATSEGDGTAPETPRKGGSQPGPRYSSPLEAAATDLDKRTWGGFCEIESDPVFFSVMVREMGVKGVSVREVVALDPELLTFLPKPIYGLILLFRYRVVGEQSQKPNCPNNVWFANQMPVQNSCATLAMINILLNTKDVDIGENLRQFKDFTQDFTPFQRGEQLANFEFVKRIHNSFAKKMDMLEADKHLSIKAKKNIKSRRDSDSSNQSEDIEDNAFHFIAFVPIDDEVWKLDGMDVNPTRIAKYEGSDDWLSMAADQIEAIMSAAGDISYNLVAMVQSPVVALRNDMCSTIATLNHLETRLDTLNKEWREFVVTKEDGTVQTPFVSPNILAILGVHLDELKNATVPEDVKVEIDAEEDMMSLLDRRTQLLSEQTSLHGQIQTEMMNEEDENDKAKERRWDYGPVFQLWLRKLAENGYLDQNLDRFMSKS</sequence>
<dbReference type="PANTHER" id="PTHR10589">
    <property type="entry name" value="UBIQUITIN CARBOXYL-TERMINAL HYDROLASE"/>
    <property type="match status" value="1"/>
</dbReference>
<feature type="active site" description="Nucleophile" evidence="6">
    <location>
        <position position="195"/>
    </location>
</feature>
<keyword evidence="4 6" id="KW-0378">Hydrolase</keyword>
<dbReference type="EC" id="3.4.19.12" evidence="7"/>
<dbReference type="GO" id="GO:0005737">
    <property type="term" value="C:cytoplasm"/>
    <property type="evidence" value="ECO:0007669"/>
    <property type="project" value="TreeGrafter"/>
</dbReference>
<dbReference type="Pfam" id="PF01088">
    <property type="entry name" value="Peptidase_C12"/>
    <property type="match status" value="1"/>
</dbReference>
<dbReference type="FunFam" id="3.40.532.10:FF:000010">
    <property type="entry name" value="Ubiquitin carboxyl-terminal hydrolase"/>
    <property type="match status" value="1"/>
</dbReference>
<evidence type="ECO:0000256" key="7">
    <source>
        <dbReference type="RuleBase" id="RU361215"/>
    </source>
</evidence>
<feature type="site" description="Transition state stabilizer" evidence="6">
    <location>
        <position position="188"/>
    </location>
</feature>
<evidence type="ECO:0000256" key="4">
    <source>
        <dbReference type="ARBA" id="ARBA00022801"/>
    </source>
</evidence>
<evidence type="ECO:0000313" key="11">
    <source>
        <dbReference type="Proteomes" id="UP000800200"/>
    </source>
</evidence>
<evidence type="ECO:0000256" key="6">
    <source>
        <dbReference type="PROSITE-ProRule" id="PRU01393"/>
    </source>
</evidence>
<reference evidence="10" key="1">
    <citation type="journal article" date="2020" name="Stud. Mycol.">
        <title>101 Dothideomycetes genomes: a test case for predicting lifestyles and emergence of pathogens.</title>
        <authorList>
            <person name="Haridas S."/>
            <person name="Albert R."/>
            <person name="Binder M."/>
            <person name="Bloem J."/>
            <person name="Labutti K."/>
            <person name="Salamov A."/>
            <person name="Andreopoulos B."/>
            <person name="Baker S."/>
            <person name="Barry K."/>
            <person name="Bills G."/>
            <person name="Bluhm B."/>
            <person name="Cannon C."/>
            <person name="Castanera R."/>
            <person name="Culley D."/>
            <person name="Daum C."/>
            <person name="Ezra D."/>
            <person name="Gonzalez J."/>
            <person name="Henrissat B."/>
            <person name="Kuo A."/>
            <person name="Liang C."/>
            <person name="Lipzen A."/>
            <person name="Lutzoni F."/>
            <person name="Magnuson J."/>
            <person name="Mondo S."/>
            <person name="Nolan M."/>
            <person name="Ohm R."/>
            <person name="Pangilinan J."/>
            <person name="Park H.-J."/>
            <person name="Ramirez L."/>
            <person name="Alfaro M."/>
            <person name="Sun H."/>
            <person name="Tritt A."/>
            <person name="Yoshinaga Y."/>
            <person name="Zwiers L.-H."/>
            <person name="Turgeon B."/>
            <person name="Goodwin S."/>
            <person name="Spatafora J."/>
            <person name="Crous P."/>
            <person name="Grigoriev I."/>
        </authorList>
    </citation>
    <scope>NUCLEOTIDE SEQUENCE</scope>
    <source>
        <strain evidence="10">CBS 207.26</strain>
    </source>
</reference>
<keyword evidence="11" id="KW-1185">Reference proteome</keyword>
<organism evidence="10 11">
    <name type="scientific">Zopfia rhizophila CBS 207.26</name>
    <dbReference type="NCBI Taxonomy" id="1314779"/>
    <lineage>
        <taxon>Eukaryota</taxon>
        <taxon>Fungi</taxon>
        <taxon>Dikarya</taxon>
        <taxon>Ascomycota</taxon>
        <taxon>Pezizomycotina</taxon>
        <taxon>Dothideomycetes</taxon>
        <taxon>Dothideomycetes incertae sedis</taxon>
        <taxon>Zopfiaceae</taxon>
        <taxon>Zopfia</taxon>
    </lineage>
</organism>
<feature type="site" description="Important for enzyme activity" evidence="6">
    <location>
        <position position="305"/>
    </location>
</feature>
<comment type="similarity">
    <text evidence="6 7">Belongs to the peptidase C12 family.</text>
</comment>
<protein>
    <recommendedName>
        <fullName evidence="7">Ubiquitin carboxyl-terminal hydrolase</fullName>
        <ecNumber evidence="7">3.4.19.12</ecNumber>
    </recommendedName>
</protein>
<keyword evidence="2 6" id="KW-0645">Protease</keyword>
<dbReference type="SUPFAM" id="SSF54001">
    <property type="entry name" value="Cysteine proteinases"/>
    <property type="match status" value="1"/>
</dbReference>
<evidence type="ECO:0000256" key="3">
    <source>
        <dbReference type="ARBA" id="ARBA00022786"/>
    </source>
</evidence>